<gene>
    <name evidence="1" type="ORF">Enr8_04250</name>
</gene>
<accession>A0A5C5VL11</accession>
<evidence type="ECO:0000313" key="2">
    <source>
        <dbReference type="Proteomes" id="UP000318878"/>
    </source>
</evidence>
<dbReference type="GO" id="GO:0003948">
    <property type="term" value="F:N4-(beta-N-acetylglucosaminyl)-L-asparaginase activity"/>
    <property type="evidence" value="ECO:0007669"/>
    <property type="project" value="UniProtKB-EC"/>
</dbReference>
<comment type="caution">
    <text evidence="1">The sequence shown here is derived from an EMBL/GenBank/DDBJ whole genome shotgun (WGS) entry which is preliminary data.</text>
</comment>
<dbReference type="EC" id="3.5.1.26" evidence="1"/>
<dbReference type="GO" id="GO:0005737">
    <property type="term" value="C:cytoplasm"/>
    <property type="evidence" value="ECO:0007669"/>
    <property type="project" value="TreeGrafter"/>
</dbReference>
<keyword evidence="2" id="KW-1185">Reference proteome</keyword>
<dbReference type="RefSeq" id="WP_186767383.1">
    <property type="nucleotide sequence ID" value="NZ_SJPF01000001.1"/>
</dbReference>
<dbReference type="Gene3D" id="3.60.20.30">
    <property type="entry name" value="(Glycosyl)asparaginase"/>
    <property type="match status" value="1"/>
</dbReference>
<dbReference type="SUPFAM" id="SSF56235">
    <property type="entry name" value="N-terminal nucleophile aminohydrolases (Ntn hydrolases)"/>
    <property type="match status" value="1"/>
</dbReference>
<dbReference type="InterPro" id="IPR029055">
    <property type="entry name" value="Ntn_hydrolases_N"/>
</dbReference>
<dbReference type="EMBL" id="SJPF01000001">
    <property type="protein sequence ID" value="TWT38731.1"/>
    <property type="molecule type" value="Genomic_DNA"/>
</dbReference>
<reference evidence="1 2" key="1">
    <citation type="submission" date="2019-02" db="EMBL/GenBank/DDBJ databases">
        <title>Deep-cultivation of Planctomycetes and their phenomic and genomic characterization uncovers novel biology.</title>
        <authorList>
            <person name="Wiegand S."/>
            <person name="Jogler M."/>
            <person name="Boedeker C."/>
            <person name="Pinto D."/>
            <person name="Vollmers J."/>
            <person name="Rivas-Marin E."/>
            <person name="Kohn T."/>
            <person name="Peeters S.H."/>
            <person name="Heuer A."/>
            <person name="Rast P."/>
            <person name="Oberbeckmann S."/>
            <person name="Bunk B."/>
            <person name="Jeske O."/>
            <person name="Meyerdierks A."/>
            <person name="Storesund J.E."/>
            <person name="Kallscheuer N."/>
            <person name="Luecker S."/>
            <person name="Lage O.M."/>
            <person name="Pohl T."/>
            <person name="Merkel B.J."/>
            <person name="Hornburger P."/>
            <person name="Mueller R.-W."/>
            <person name="Bruemmer F."/>
            <person name="Labrenz M."/>
            <person name="Spormann A.M."/>
            <person name="Op Den Camp H."/>
            <person name="Overmann J."/>
            <person name="Amann R."/>
            <person name="Jetten M.S.M."/>
            <person name="Mascher T."/>
            <person name="Medema M.H."/>
            <person name="Devos D.P."/>
            <person name="Kaster A.-K."/>
            <person name="Ovreas L."/>
            <person name="Rohde M."/>
            <person name="Galperin M.Y."/>
            <person name="Jogler C."/>
        </authorList>
    </citation>
    <scope>NUCLEOTIDE SEQUENCE [LARGE SCALE GENOMIC DNA]</scope>
    <source>
        <strain evidence="1 2">Enr8</strain>
    </source>
</reference>
<protein>
    <submittedName>
        <fullName evidence="1">N(4)-(Beta-N-acetylglucosaminyl)-L-asparaginase</fullName>
        <ecNumber evidence="1">3.5.1.26</ecNumber>
    </submittedName>
</protein>
<dbReference type="Pfam" id="PF01112">
    <property type="entry name" value="Asparaginase_2"/>
    <property type="match status" value="1"/>
</dbReference>
<evidence type="ECO:0000313" key="1">
    <source>
        <dbReference type="EMBL" id="TWT38731.1"/>
    </source>
</evidence>
<dbReference type="AlphaFoldDB" id="A0A5C5VL11"/>
<dbReference type="InterPro" id="IPR000246">
    <property type="entry name" value="Peptidase_T2"/>
</dbReference>
<organism evidence="1 2">
    <name type="scientific">Blastopirellula retiformator</name>
    <dbReference type="NCBI Taxonomy" id="2527970"/>
    <lineage>
        <taxon>Bacteria</taxon>
        <taxon>Pseudomonadati</taxon>
        <taxon>Planctomycetota</taxon>
        <taxon>Planctomycetia</taxon>
        <taxon>Pirellulales</taxon>
        <taxon>Pirellulaceae</taxon>
        <taxon>Blastopirellula</taxon>
    </lineage>
</organism>
<keyword evidence="1" id="KW-0378">Hydrolase</keyword>
<dbReference type="Proteomes" id="UP000318878">
    <property type="component" value="Unassembled WGS sequence"/>
</dbReference>
<dbReference type="PANTHER" id="PTHR10188">
    <property type="entry name" value="L-ASPARAGINASE"/>
    <property type="match status" value="1"/>
</dbReference>
<sequence>MTAASLQKVIASGNGLEATRLAYYQLSTGQPPLDAAVNGVTIVEDDPNELTVGFGGLPDANGEVTLDAAVMDGPRHRGGSVIGLKNVRHATKAARLVMEQTRRVMLCEEGDSAIFGAGLYVDNEMGTCGSIGHGEANLLNCSSFHAVQQTGRGASPIDAGLETLAFIAKRAAPYERNDKGEVNFRAFF</sequence>
<dbReference type="PANTHER" id="PTHR10188:SF6">
    <property type="entry name" value="N(4)-(BETA-N-ACETYLGLUCOSAMINYL)-L-ASPARAGINASE"/>
    <property type="match status" value="1"/>
</dbReference>
<name>A0A5C5VL11_9BACT</name>
<proteinExistence type="predicted"/>